<feature type="active site" description="Proton donor/acceptor" evidence="3">
    <location>
        <position position="143"/>
    </location>
</feature>
<dbReference type="OrthoDB" id="9786584at2"/>
<evidence type="ECO:0000256" key="1">
    <source>
        <dbReference type="ARBA" id="ARBA00023235"/>
    </source>
</evidence>
<organism evidence="5 6">
    <name type="scientific">Yersinia frederiksenii</name>
    <dbReference type="NCBI Taxonomy" id="29484"/>
    <lineage>
        <taxon>Bacteria</taxon>
        <taxon>Pseudomonadati</taxon>
        <taxon>Pseudomonadota</taxon>
        <taxon>Gammaproteobacteria</taxon>
        <taxon>Enterobacterales</taxon>
        <taxon>Yersiniaceae</taxon>
        <taxon>Yersinia</taxon>
    </lineage>
</organism>
<dbReference type="AlphaFoldDB" id="A0A380PZ38"/>
<evidence type="ECO:0000259" key="4">
    <source>
        <dbReference type="Pfam" id="PF01261"/>
    </source>
</evidence>
<reference evidence="5 6" key="1">
    <citation type="submission" date="2018-06" db="EMBL/GenBank/DDBJ databases">
        <authorList>
            <consortium name="Pathogen Informatics"/>
            <person name="Doyle S."/>
        </authorList>
    </citation>
    <scope>NUCLEOTIDE SEQUENCE [LARGE SCALE GENOMIC DNA]</scope>
    <source>
        <strain evidence="5 6">NCTC11470</strain>
    </source>
</reference>
<dbReference type="FunFam" id="3.20.20.150:FF:000007">
    <property type="entry name" value="Hydroxypyruvate isomerase"/>
    <property type="match status" value="1"/>
</dbReference>
<evidence type="ECO:0000313" key="6">
    <source>
        <dbReference type="Proteomes" id="UP000254835"/>
    </source>
</evidence>
<dbReference type="InterPro" id="IPR013022">
    <property type="entry name" value="Xyl_isomerase-like_TIM-brl"/>
</dbReference>
<dbReference type="EC" id="5.3.1.22" evidence="5"/>
<dbReference type="InterPro" id="IPR036237">
    <property type="entry name" value="Xyl_isomerase-like_sf"/>
</dbReference>
<comment type="similarity">
    <text evidence="2">Belongs to the hyi family.</text>
</comment>
<dbReference type="Gene3D" id="3.20.20.150">
    <property type="entry name" value="Divalent-metal-dependent TIM barrel enzymes"/>
    <property type="match status" value="1"/>
</dbReference>
<feature type="domain" description="Xylose isomerase-like TIM barrel" evidence="4">
    <location>
        <begin position="21"/>
        <end position="255"/>
    </location>
</feature>
<dbReference type="InterPro" id="IPR026040">
    <property type="entry name" value="HyI-like"/>
</dbReference>
<gene>
    <name evidence="5" type="primary">hyi</name>
    <name evidence="5" type="ORF">NCTC11470_03681</name>
</gene>
<dbReference type="GeneID" id="57904311"/>
<dbReference type="PANTHER" id="PTHR43489">
    <property type="entry name" value="ISOMERASE"/>
    <property type="match status" value="1"/>
</dbReference>
<keyword evidence="1 2" id="KW-0413">Isomerase</keyword>
<dbReference type="InterPro" id="IPR050417">
    <property type="entry name" value="Sugar_Epim/Isomerase"/>
</dbReference>
<evidence type="ECO:0000313" key="5">
    <source>
        <dbReference type="EMBL" id="SUP78559.1"/>
    </source>
</evidence>
<dbReference type="NCBIfam" id="NF043033">
    <property type="entry name" value="OxoTetrIsom"/>
    <property type="match status" value="1"/>
</dbReference>
<dbReference type="PIRSF" id="PIRSF006241">
    <property type="entry name" value="HyI"/>
    <property type="match status" value="1"/>
</dbReference>
<dbReference type="PANTHER" id="PTHR43489:SF6">
    <property type="entry name" value="HYDROXYPYRUVATE ISOMERASE-RELATED"/>
    <property type="match status" value="1"/>
</dbReference>
<protein>
    <submittedName>
        <fullName evidence="5">Hydroxypyruvate isomerase</fullName>
        <ecNumber evidence="5">5.3.1.22</ecNumber>
    </submittedName>
</protein>
<accession>A0A380PZ38</accession>
<dbReference type="EMBL" id="UHJA01000001">
    <property type="protein sequence ID" value="SUP78559.1"/>
    <property type="molecule type" value="Genomic_DNA"/>
</dbReference>
<dbReference type="Proteomes" id="UP000254835">
    <property type="component" value="Unassembled WGS sequence"/>
</dbReference>
<keyword evidence="5" id="KW-0670">Pyruvate</keyword>
<proteinExistence type="inferred from homology"/>
<dbReference type="InterPro" id="IPR053398">
    <property type="entry name" value="HPT_OtnI_isomerases"/>
</dbReference>
<dbReference type="SUPFAM" id="SSF51658">
    <property type="entry name" value="Xylose isomerase-like"/>
    <property type="match status" value="1"/>
</dbReference>
<dbReference type="GO" id="GO:0046487">
    <property type="term" value="P:glyoxylate metabolic process"/>
    <property type="evidence" value="ECO:0007669"/>
    <property type="project" value="TreeGrafter"/>
</dbReference>
<dbReference type="GO" id="GO:0008903">
    <property type="term" value="F:hydroxypyruvate isomerase activity"/>
    <property type="evidence" value="ECO:0007669"/>
    <property type="project" value="UniProtKB-EC"/>
</dbReference>
<dbReference type="Pfam" id="PF01261">
    <property type="entry name" value="AP_endonuc_2"/>
    <property type="match status" value="1"/>
</dbReference>
<name>A0A380PZ38_YERFR</name>
<dbReference type="RefSeq" id="WP_032910026.1">
    <property type="nucleotide sequence ID" value="NZ_CABHYA010000236.1"/>
</dbReference>
<evidence type="ECO:0000256" key="3">
    <source>
        <dbReference type="PIRSR" id="PIRSR006241-50"/>
    </source>
</evidence>
<feature type="active site" description="Proton donor/acceptor" evidence="3">
    <location>
        <position position="240"/>
    </location>
</feature>
<evidence type="ECO:0000256" key="2">
    <source>
        <dbReference type="PIRNR" id="PIRNR006241"/>
    </source>
</evidence>
<sequence length="261" mass="30007">MLKFAANLSWLFNEVPLIERFSQAAAAGFQGTECLFPYQESIDSLVSAQRTSGLPVVLINAPPGRWDQGERGLASLPQREEEFRQSLQQAREYARALRCQQIHIMAGNRNSSITEEEQYDTLVKRLSYAADYLLADNIRVLIEPLNTEDMPDYFISTFTRAAQLIKTCNKENIFLQFDIYHCQKIQGNITRSLQHYWPLISHLQIASAPNRNEPNGGEINYSWLFNYLASHHYSGWIGCEYQPETTTLEGLGWFTHYKTIN</sequence>